<keyword evidence="1" id="KW-0175">Coiled coil</keyword>
<dbReference type="GO" id="GO:0004888">
    <property type="term" value="F:transmembrane signaling receptor activity"/>
    <property type="evidence" value="ECO:0007669"/>
    <property type="project" value="InterPro"/>
</dbReference>
<reference evidence="5 6" key="1">
    <citation type="journal article" date="2020" name="Nature">
        <title>Six reference-quality genomes reveal evolution of bat adaptations.</title>
        <authorList>
            <person name="Jebb D."/>
            <person name="Huang Z."/>
            <person name="Pippel M."/>
            <person name="Hughes G.M."/>
            <person name="Lavrichenko K."/>
            <person name="Devanna P."/>
            <person name="Winkler S."/>
            <person name="Jermiin L.S."/>
            <person name="Skirmuntt E.C."/>
            <person name="Katzourakis A."/>
            <person name="Burkitt-Gray L."/>
            <person name="Ray D.A."/>
            <person name="Sullivan K.A.M."/>
            <person name="Roscito J.G."/>
            <person name="Kirilenko B.M."/>
            <person name="Davalos L.M."/>
            <person name="Corthals A.P."/>
            <person name="Power M.L."/>
            <person name="Jones G."/>
            <person name="Ransome R.D."/>
            <person name="Dechmann D.K.N."/>
            <person name="Locatelli A.G."/>
            <person name="Puechmaille S.J."/>
            <person name="Fedrigo O."/>
            <person name="Jarvis E.D."/>
            <person name="Hiller M."/>
            <person name="Vernes S.C."/>
            <person name="Myers E.W."/>
            <person name="Teeling E.C."/>
        </authorList>
    </citation>
    <scope>NUCLEOTIDE SEQUENCE [LARGE SCALE GENOMIC DNA]</scope>
    <source>
        <strain evidence="5">Bat1K_MPI-CBG_1</strain>
    </source>
</reference>
<evidence type="ECO:0000313" key="5">
    <source>
        <dbReference type="EMBL" id="KAF6123515.1"/>
    </source>
</evidence>
<dbReference type="PANTHER" id="PTHR15028">
    <property type="entry name" value="CD72-RELATED"/>
    <property type="match status" value="1"/>
</dbReference>
<dbReference type="PANTHER" id="PTHR15028:SF6">
    <property type="entry name" value="B-CELL DIFFERENTIATION ANTIGEN CD72"/>
    <property type="match status" value="1"/>
</dbReference>
<dbReference type="AlphaFoldDB" id="A0A834B9F4"/>
<feature type="domain" description="C-type lectin" evidence="4">
    <location>
        <begin position="237"/>
        <end position="344"/>
    </location>
</feature>
<dbReference type="SMART" id="SM00034">
    <property type="entry name" value="CLECT"/>
    <property type="match status" value="1"/>
</dbReference>
<evidence type="ECO:0000256" key="2">
    <source>
        <dbReference type="SAM" id="MobiDB-lite"/>
    </source>
</evidence>
<dbReference type="GO" id="GO:0005886">
    <property type="term" value="C:plasma membrane"/>
    <property type="evidence" value="ECO:0007669"/>
    <property type="project" value="InterPro"/>
</dbReference>
<sequence>MAESVTYADLRFVKAPLKKRISSHLGQDPDDDGELTYENVQVPPVSEGASSLASSGPGDKAGLQAEQPTASWNPVMSPAARRLLVCRSAFSKYLLGLLLTCLLLGMAAVSLGVRYLQVSQQLQHVNKVLEATNSSLRQQLRLKITQLGQREQDLQGSRKELAQSREALEVEQRDCQAVKEQLQACQSDSKATKETLQREEEQRRMLEERLNRIRDTVKPFYTMGPEDTCCPVGWILMERKCFYISHIKRSWEESRNYCNTLSSSLAIVSDSGYSYSGYRNSLLYKLLAQIGWSDSYWIDGRPKDGHWINGKGSGQNPQNQHCRKIPQSWSATQDCTASLPCICEREALKCPDQH</sequence>
<name>A0A834B9F4_9CHIR</name>
<dbReference type="PROSITE" id="PS50041">
    <property type="entry name" value="C_TYPE_LECTIN_2"/>
    <property type="match status" value="1"/>
</dbReference>
<dbReference type="SUPFAM" id="SSF56436">
    <property type="entry name" value="C-type lectin-like"/>
    <property type="match status" value="1"/>
</dbReference>
<feature type="region of interest" description="Disordered" evidence="2">
    <location>
        <begin position="46"/>
        <end position="68"/>
    </location>
</feature>
<proteinExistence type="predicted"/>
<protein>
    <submittedName>
        <fullName evidence="5">CD72 molecule</fullName>
    </submittedName>
</protein>
<feature type="transmembrane region" description="Helical" evidence="3">
    <location>
        <begin position="93"/>
        <end position="116"/>
    </location>
</feature>
<dbReference type="InterPro" id="IPR001304">
    <property type="entry name" value="C-type_lectin-like"/>
</dbReference>
<evidence type="ECO:0000256" key="3">
    <source>
        <dbReference type="SAM" id="Phobius"/>
    </source>
</evidence>
<evidence type="ECO:0000256" key="1">
    <source>
        <dbReference type="SAM" id="Coils"/>
    </source>
</evidence>
<dbReference type="InterPro" id="IPR016187">
    <property type="entry name" value="CTDL_fold"/>
</dbReference>
<dbReference type="Gene3D" id="3.10.100.10">
    <property type="entry name" value="Mannose-Binding Protein A, subunit A"/>
    <property type="match status" value="1"/>
</dbReference>
<organism evidence="5 6">
    <name type="scientific">Phyllostomus discolor</name>
    <name type="common">pale spear-nosed bat</name>
    <dbReference type="NCBI Taxonomy" id="89673"/>
    <lineage>
        <taxon>Eukaryota</taxon>
        <taxon>Metazoa</taxon>
        <taxon>Chordata</taxon>
        <taxon>Craniata</taxon>
        <taxon>Vertebrata</taxon>
        <taxon>Euteleostomi</taxon>
        <taxon>Mammalia</taxon>
        <taxon>Eutheria</taxon>
        <taxon>Laurasiatheria</taxon>
        <taxon>Chiroptera</taxon>
        <taxon>Yangochiroptera</taxon>
        <taxon>Phyllostomidae</taxon>
        <taxon>Phyllostominae</taxon>
        <taxon>Phyllostomus</taxon>
    </lineage>
</organism>
<feature type="coiled-coil region" evidence="1">
    <location>
        <begin position="154"/>
        <end position="216"/>
    </location>
</feature>
<keyword evidence="3" id="KW-0472">Membrane</keyword>
<evidence type="ECO:0000313" key="6">
    <source>
        <dbReference type="Proteomes" id="UP000664940"/>
    </source>
</evidence>
<dbReference type="InterPro" id="IPR016186">
    <property type="entry name" value="C-type_lectin-like/link_sf"/>
</dbReference>
<dbReference type="EMBL" id="JABVXQ010000002">
    <property type="protein sequence ID" value="KAF6123515.1"/>
    <property type="molecule type" value="Genomic_DNA"/>
</dbReference>
<accession>A0A834B9F4</accession>
<comment type="caution">
    <text evidence="5">The sequence shown here is derived from an EMBL/GenBank/DDBJ whole genome shotgun (WGS) entry which is preliminary data.</text>
</comment>
<dbReference type="InterPro" id="IPR039689">
    <property type="entry name" value="CD72"/>
</dbReference>
<evidence type="ECO:0000259" key="4">
    <source>
        <dbReference type="PROSITE" id="PS50041"/>
    </source>
</evidence>
<dbReference type="Pfam" id="PF00059">
    <property type="entry name" value="Lectin_C"/>
    <property type="match status" value="1"/>
</dbReference>
<dbReference type="Proteomes" id="UP000664940">
    <property type="component" value="Unassembled WGS sequence"/>
</dbReference>
<gene>
    <name evidence="5" type="ORF">HJG60_002435</name>
</gene>
<keyword evidence="3" id="KW-1133">Transmembrane helix</keyword>
<keyword evidence="3" id="KW-0812">Transmembrane</keyword>